<organism evidence="2 3">
    <name type="scientific">Paracoccus aestuarii</name>
    <dbReference type="NCBI Taxonomy" id="453842"/>
    <lineage>
        <taxon>Bacteria</taxon>
        <taxon>Pseudomonadati</taxon>
        <taxon>Pseudomonadota</taxon>
        <taxon>Alphaproteobacteria</taxon>
        <taxon>Rhodobacterales</taxon>
        <taxon>Paracoccaceae</taxon>
        <taxon>Paracoccus</taxon>
    </lineage>
</organism>
<protein>
    <submittedName>
        <fullName evidence="2">Double-strand break repair protein AddB</fullName>
    </submittedName>
</protein>
<evidence type="ECO:0000259" key="1">
    <source>
        <dbReference type="Pfam" id="PF12705"/>
    </source>
</evidence>
<dbReference type="Pfam" id="PF12705">
    <property type="entry name" value="PDDEXK_1"/>
    <property type="match status" value="1"/>
</dbReference>
<sequence>PSPIPPGPPFRELPVTDVALLIRDPYAIYAKRVLGLRPLPPLRPGPDAALRGQTLHAIVEALLNSHPAPDTPPERLRDDFLRLTDAVLARDVPWPAARAFWAARIARIADRIVADELARLAEGRPMVVENRGRVPVAGMDFTLTAKPDRIDLLNDGRVMVYDYKSGTPPSDAAIAKFDKQLLLEAAMARRGGFDALGPVDVAGIRYIQLGGEGATFPRKHDDALEGETWDGFVRLVASYLTGDAGFTAMRAPQLTTYAGDYDHLARFGEWSLTDPARPRKVGDHG</sequence>
<evidence type="ECO:0000313" key="2">
    <source>
        <dbReference type="EMBL" id="RJK97429.1"/>
    </source>
</evidence>
<keyword evidence="3" id="KW-1185">Reference proteome</keyword>
<dbReference type="InterPro" id="IPR038726">
    <property type="entry name" value="PDDEXK_AddAB-type"/>
</dbReference>
<proteinExistence type="predicted"/>
<name>A0A418ZQB7_9RHOB</name>
<feature type="domain" description="PD-(D/E)XK endonuclease-like" evidence="1">
    <location>
        <begin position="16"/>
        <end position="215"/>
    </location>
</feature>
<accession>A0A418ZQB7</accession>
<dbReference type="AlphaFoldDB" id="A0A418ZQB7"/>
<gene>
    <name evidence="2" type="ORF">D3P06_16440</name>
</gene>
<feature type="non-terminal residue" evidence="2">
    <location>
        <position position="1"/>
    </location>
</feature>
<comment type="caution">
    <text evidence="2">The sequence shown here is derived from an EMBL/GenBank/DDBJ whole genome shotgun (WGS) entry which is preliminary data.</text>
</comment>
<dbReference type="RefSeq" id="WP_205961983.1">
    <property type="nucleotide sequence ID" value="NZ_QZEV01000129.1"/>
</dbReference>
<dbReference type="Proteomes" id="UP000285530">
    <property type="component" value="Unassembled WGS sequence"/>
</dbReference>
<reference evidence="2 3" key="1">
    <citation type="submission" date="2018-09" db="EMBL/GenBank/DDBJ databases">
        <title>Paracoccus onubensis nov. sp. a moderate halophilic bacterium isolated from Gruta de las Maravillas (Aracena, Spain).</title>
        <authorList>
            <person name="Jurado V."/>
            <person name="Gutierrez-Patricio S."/>
            <person name="Gonzalez-Pimentel J.L."/>
            <person name="Laiz L."/>
            <person name="Saiz-Jimenez C."/>
        </authorList>
    </citation>
    <scope>NUCLEOTIDE SEQUENCE [LARGE SCALE GENOMIC DNA]</scope>
    <source>
        <strain evidence="2 3">DSM 19484</strain>
    </source>
</reference>
<evidence type="ECO:0000313" key="3">
    <source>
        <dbReference type="Proteomes" id="UP000285530"/>
    </source>
</evidence>
<dbReference type="EMBL" id="QZEV01000129">
    <property type="protein sequence ID" value="RJK97429.1"/>
    <property type="molecule type" value="Genomic_DNA"/>
</dbReference>
<dbReference type="InterPro" id="IPR011604">
    <property type="entry name" value="PDDEXK-like_dom_sf"/>
</dbReference>
<dbReference type="Gene3D" id="3.90.320.10">
    <property type="match status" value="1"/>
</dbReference>